<gene>
    <name evidence="1" type="ORF">BDU57DRAFT_530622</name>
</gene>
<evidence type="ECO:0000313" key="1">
    <source>
        <dbReference type="EMBL" id="KAF1915696.1"/>
    </source>
</evidence>
<accession>A0A6A5QLZ0</accession>
<dbReference type="AlphaFoldDB" id="A0A6A5QLZ0"/>
<dbReference type="EMBL" id="ML979136">
    <property type="protein sequence ID" value="KAF1915696.1"/>
    <property type="molecule type" value="Genomic_DNA"/>
</dbReference>
<sequence length="171" mass="19725">MAPQPGDIWETYMNLPKVPRRNLLLLYIWKLIPATTDAIHSPDEGTKVWLYEFLIDECKSSKEAINTALFESTYQRHGYPWAAGNTIDKDGGKDWVTILARTAIKLRMNVKNAENKSLGDIRKEVAKTVEKRVYQDWLPEYDRIFDLALRFVEAELNEEARAEANAPARLQ</sequence>
<organism evidence="1 2">
    <name type="scientific">Ampelomyces quisqualis</name>
    <name type="common">Powdery mildew agent</name>
    <dbReference type="NCBI Taxonomy" id="50730"/>
    <lineage>
        <taxon>Eukaryota</taxon>
        <taxon>Fungi</taxon>
        <taxon>Dikarya</taxon>
        <taxon>Ascomycota</taxon>
        <taxon>Pezizomycotina</taxon>
        <taxon>Dothideomycetes</taxon>
        <taxon>Pleosporomycetidae</taxon>
        <taxon>Pleosporales</taxon>
        <taxon>Pleosporineae</taxon>
        <taxon>Phaeosphaeriaceae</taxon>
        <taxon>Ampelomyces</taxon>
    </lineage>
</organism>
<reference evidence="1" key="1">
    <citation type="journal article" date="2020" name="Stud. Mycol.">
        <title>101 Dothideomycetes genomes: a test case for predicting lifestyles and emergence of pathogens.</title>
        <authorList>
            <person name="Haridas S."/>
            <person name="Albert R."/>
            <person name="Binder M."/>
            <person name="Bloem J."/>
            <person name="Labutti K."/>
            <person name="Salamov A."/>
            <person name="Andreopoulos B."/>
            <person name="Baker S."/>
            <person name="Barry K."/>
            <person name="Bills G."/>
            <person name="Bluhm B."/>
            <person name="Cannon C."/>
            <person name="Castanera R."/>
            <person name="Culley D."/>
            <person name="Daum C."/>
            <person name="Ezra D."/>
            <person name="Gonzalez J."/>
            <person name="Henrissat B."/>
            <person name="Kuo A."/>
            <person name="Liang C."/>
            <person name="Lipzen A."/>
            <person name="Lutzoni F."/>
            <person name="Magnuson J."/>
            <person name="Mondo S."/>
            <person name="Nolan M."/>
            <person name="Ohm R."/>
            <person name="Pangilinan J."/>
            <person name="Park H.-J."/>
            <person name="Ramirez L."/>
            <person name="Alfaro M."/>
            <person name="Sun H."/>
            <person name="Tritt A."/>
            <person name="Yoshinaga Y."/>
            <person name="Zwiers L.-H."/>
            <person name="Turgeon B."/>
            <person name="Goodwin S."/>
            <person name="Spatafora J."/>
            <person name="Crous P."/>
            <person name="Grigoriev I."/>
        </authorList>
    </citation>
    <scope>NUCLEOTIDE SEQUENCE</scope>
    <source>
        <strain evidence="1">HMLAC05119</strain>
    </source>
</reference>
<dbReference type="OrthoDB" id="3796419at2759"/>
<keyword evidence="2" id="KW-1185">Reference proteome</keyword>
<proteinExistence type="predicted"/>
<evidence type="ECO:0000313" key="2">
    <source>
        <dbReference type="Proteomes" id="UP000800096"/>
    </source>
</evidence>
<protein>
    <submittedName>
        <fullName evidence="1">Uncharacterized protein</fullName>
    </submittedName>
</protein>
<name>A0A6A5QLZ0_AMPQU</name>
<dbReference type="Proteomes" id="UP000800096">
    <property type="component" value="Unassembled WGS sequence"/>
</dbReference>